<accession>A0A383CDS3</accession>
<dbReference type="PROSITE" id="PS51257">
    <property type="entry name" value="PROKAR_LIPOPROTEIN"/>
    <property type="match status" value="1"/>
</dbReference>
<evidence type="ECO:0000313" key="1">
    <source>
        <dbReference type="EMBL" id="SVE30240.1"/>
    </source>
</evidence>
<sequence>MFYLIRLTWLILFASIFLFSCKNKDATKSITASSSSSDCPKYERSDYSHWIDADGDCQDTRVEVLVAENIGTI</sequence>
<reference evidence="1" key="1">
    <citation type="submission" date="2018-05" db="EMBL/GenBank/DDBJ databases">
        <authorList>
            <person name="Lanie J.A."/>
            <person name="Ng W.-L."/>
            <person name="Kazmierczak K.M."/>
            <person name="Andrzejewski T.M."/>
            <person name="Davidsen T.M."/>
            <person name="Wayne K.J."/>
            <person name="Tettelin H."/>
            <person name="Glass J.I."/>
            <person name="Rusch D."/>
            <person name="Podicherti R."/>
            <person name="Tsui H.-C.T."/>
            <person name="Winkler M.E."/>
        </authorList>
    </citation>
    <scope>NUCLEOTIDE SEQUENCE</scope>
</reference>
<organism evidence="1">
    <name type="scientific">marine metagenome</name>
    <dbReference type="NCBI Taxonomy" id="408172"/>
    <lineage>
        <taxon>unclassified sequences</taxon>
        <taxon>metagenomes</taxon>
        <taxon>ecological metagenomes</taxon>
    </lineage>
</organism>
<dbReference type="AlphaFoldDB" id="A0A383CDS3"/>
<name>A0A383CDS3_9ZZZZ</name>
<feature type="non-terminal residue" evidence="1">
    <location>
        <position position="73"/>
    </location>
</feature>
<protein>
    <submittedName>
        <fullName evidence="1">Uncharacterized protein</fullName>
    </submittedName>
</protein>
<gene>
    <name evidence="1" type="ORF">METZ01_LOCUS483094</name>
</gene>
<proteinExistence type="predicted"/>
<dbReference type="EMBL" id="UINC01207931">
    <property type="protein sequence ID" value="SVE30240.1"/>
    <property type="molecule type" value="Genomic_DNA"/>
</dbReference>